<dbReference type="CDD" id="cd03301">
    <property type="entry name" value="ABC_MalK_N"/>
    <property type="match status" value="1"/>
</dbReference>
<dbReference type="InterPro" id="IPR003439">
    <property type="entry name" value="ABC_transporter-like_ATP-bd"/>
</dbReference>
<dbReference type="PANTHER" id="PTHR43875">
    <property type="entry name" value="MALTODEXTRIN IMPORT ATP-BINDING PROTEIN MSMX"/>
    <property type="match status" value="1"/>
</dbReference>
<reference evidence="6 7" key="1">
    <citation type="submission" date="2024-09" db="EMBL/GenBank/DDBJ databases">
        <title>The Natural Products Discovery Center: Release of the First 8490 Sequenced Strains for Exploring Actinobacteria Biosynthetic Diversity.</title>
        <authorList>
            <person name="Kalkreuter E."/>
            <person name="Kautsar S.A."/>
            <person name="Yang D."/>
            <person name="Bader C.D."/>
            <person name="Teijaro C.N."/>
            <person name="Fluegel L."/>
            <person name="Davis C.M."/>
            <person name="Simpson J.R."/>
            <person name="Lauterbach L."/>
            <person name="Steele A.D."/>
            <person name="Gui C."/>
            <person name="Meng S."/>
            <person name="Li G."/>
            <person name="Viehrig K."/>
            <person name="Ye F."/>
            <person name="Su P."/>
            <person name="Kiefer A.F."/>
            <person name="Nichols A."/>
            <person name="Cepeda A.J."/>
            <person name="Yan W."/>
            <person name="Fan B."/>
            <person name="Jiang Y."/>
            <person name="Adhikari A."/>
            <person name="Zheng C.-J."/>
            <person name="Schuster L."/>
            <person name="Cowan T.M."/>
            <person name="Smanski M.J."/>
            <person name="Chevrette M.G."/>
            <person name="De Carvalho L.P.S."/>
            <person name="Shen B."/>
        </authorList>
    </citation>
    <scope>NUCLEOTIDE SEQUENCE [LARGE SCALE GENOMIC DNA]</scope>
    <source>
        <strain evidence="6 7">NPDC059500</strain>
    </source>
</reference>
<dbReference type="Gene3D" id="2.40.50.100">
    <property type="match status" value="1"/>
</dbReference>
<evidence type="ECO:0000256" key="1">
    <source>
        <dbReference type="ARBA" id="ARBA00022448"/>
    </source>
</evidence>
<evidence type="ECO:0000256" key="3">
    <source>
        <dbReference type="ARBA" id="ARBA00022840"/>
    </source>
</evidence>
<dbReference type="Gene3D" id="3.40.50.300">
    <property type="entry name" value="P-loop containing nucleotide triphosphate hydrolases"/>
    <property type="match status" value="1"/>
</dbReference>
<gene>
    <name evidence="6" type="ORF">ACFW88_17595</name>
</gene>
<dbReference type="PANTHER" id="PTHR43875:SF1">
    <property type="entry name" value="OSMOPROTECTIVE COMPOUNDS UPTAKE ATP-BINDING PROTEIN GGTA"/>
    <property type="match status" value="1"/>
</dbReference>
<evidence type="ECO:0000256" key="2">
    <source>
        <dbReference type="ARBA" id="ARBA00022741"/>
    </source>
</evidence>
<dbReference type="InterPro" id="IPR008995">
    <property type="entry name" value="Mo/tungstate-bd_C_term_dom"/>
</dbReference>
<evidence type="ECO:0000256" key="4">
    <source>
        <dbReference type="SAM" id="MobiDB-lite"/>
    </source>
</evidence>
<name>A0ABW6H779_9ACTN</name>
<dbReference type="SUPFAM" id="SSF50331">
    <property type="entry name" value="MOP-like"/>
    <property type="match status" value="1"/>
</dbReference>
<evidence type="ECO:0000259" key="5">
    <source>
        <dbReference type="PROSITE" id="PS50893"/>
    </source>
</evidence>
<dbReference type="RefSeq" id="WP_381803079.1">
    <property type="nucleotide sequence ID" value="NZ_JBHYTS010000024.1"/>
</dbReference>
<dbReference type="SMART" id="SM00382">
    <property type="entry name" value="AAA"/>
    <property type="match status" value="1"/>
</dbReference>
<keyword evidence="3 6" id="KW-0067">ATP-binding</keyword>
<dbReference type="GO" id="GO:0005524">
    <property type="term" value="F:ATP binding"/>
    <property type="evidence" value="ECO:0007669"/>
    <property type="project" value="UniProtKB-KW"/>
</dbReference>
<dbReference type="InterPro" id="IPR047641">
    <property type="entry name" value="ABC_transpr_MalK/UgpC-like"/>
</dbReference>
<protein>
    <submittedName>
        <fullName evidence="6">ABC transporter ATP-binding protein</fullName>
    </submittedName>
</protein>
<keyword evidence="7" id="KW-1185">Reference proteome</keyword>
<comment type="caution">
    <text evidence="6">The sequence shown here is derived from an EMBL/GenBank/DDBJ whole genome shotgun (WGS) entry which is preliminary data.</text>
</comment>
<dbReference type="Proteomes" id="UP001599756">
    <property type="component" value="Unassembled WGS sequence"/>
</dbReference>
<dbReference type="InterPro" id="IPR027417">
    <property type="entry name" value="P-loop_NTPase"/>
</dbReference>
<sequence>MTRAISLHDVSKTYTKGVRVVDRLSLDIAPGEFLVLLGPSGCGKSTVLRMIAGLEEITEGQLFLDGEYGNDLPPSGRDMAMVFQNFALYPNMTSRDNIGFPLRIESPGADPRHRVDATARMLGIEDLLERFPSQLSGGERQRVAMGRAIARHPSAFLMDEPLSNLDAKLRNHLRAEIAKLTRELGVTTVYVTHDQAEAMSLGDRVAVLRGGVLQQVDTPRAVYALPRNVFVAAFIGTPRINLLRGLVRAPLDGAMTISLGKQFLRLPEPLSLDHQLLRVQQGREVIVGLRSEAVRISPKFSASLEQGGPPSPSSARPGEVAITGLVEHMEFQGHEVLVHFNTGSRPAVVPDLEAALPSRRPVRRRRREGTVLERLREKAGALRAGPVVVLDHPADSGPDPEAAVSAGGRPPGHPDGRLPGDLVVRTTPDIRLRHGMQVPLLVDLAHLFVFDQHGERICPAPDHLPDLEE</sequence>
<keyword evidence="2" id="KW-0547">Nucleotide-binding</keyword>
<feature type="region of interest" description="Disordered" evidence="4">
    <location>
        <begin position="394"/>
        <end position="421"/>
    </location>
</feature>
<feature type="domain" description="ABC transporter" evidence="5">
    <location>
        <begin position="5"/>
        <end position="235"/>
    </location>
</feature>
<evidence type="ECO:0000313" key="6">
    <source>
        <dbReference type="EMBL" id="MFE1752328.1"/>
    </source>
</evidence>
<dbReference type="InterPro" id="IPR017871">
    <property type="entry name" value="ABC_transporter-like_CS"/>
</dbReference>
<keyword evidence="1" id="KW-0813">Transport</keyword>
<evidence type="ECO:0000313" key="7">
    <source>
        <dbReference type="Proteomes" id="UP001599756"/>
    </source>
</evidence>
<dbReference type="InterPro" id="IPR015855">
    <property type="entry name" value="ABC_transpr_MalK-like"/>
</dbReference>
<proteinExistence type="predicted"/>
<organism evidence="6 7">
    <name type="scientific">Streptomyces anandii</name>
    <dbReference type="NCBI Taxonomy" id="285454"/>
    <lineage>
        <taxon>Bacteria</taxon>
        <taxon>Bacillati</taxon>
        <taxon>Actinomycetota</taxon>
        <taxon>Actinomycetes</taxon>
        <taxon>Kitasatosporales</taxon>
        <taxon>Streptomycetaceae</taxon>
        <taxon>Streptomyces</taxon>
    </lineage>
</organism>
<accession>A0ABW6H779</accession>
<dbReference type="PROSITE" id="PS50893">
    <property type="entry name" value="ABC_TRANSPORTER_2"/>
    <property type="match status" value="1"/>
</dbReference>
<dbReference type="Pfam" id="PF00005">
    <property type="entry name" value="ABC_tran"/>
    <property type="match status" value="1"/>
</dbReference>
<dbReference type="InterPro" id="IPR003593">
    <property type="entry name" value="AAA+_ATPase"/>
</dbReference>
<dbReference type="PROSITE" id="PS00211">
    <property type="entry name" value="ABC_TRANSPORTER_1"/>
    <property type="match status" value="1"/>
</dbReference>
<dbReference type="SUPFAM" id="SSF52540">
    <property type="entry name" value="P-loop containing nucleoside triphosphate hydrolases"/>
    <property type="match status" value="1"/>
</dbReference>
<dbReference type="EMBL" id="JBHYTS010000024">
    <property type="protein sequence ID" value="MFE1752328.1"/>
    <property type="molecule type" value="Genomic_DNA"/>
</dbReference>